<evidence type="ECO:0000313" key="5">
    <source>
        <dbReference type="EMBL" id="VDM14278.1"/>
    </source>
</evidence>
<evidence type="ECO:0000259" key="4">
    <source>
        <dbReference type="SMART" id="SM01088"/>
    </source>
</evidence>
<dbReference type="PROSITE" id="PS51257">
    <property type="entry name" value="PROKAR_LIPOPROTEIN"/>
    <property type="match status" value="1"/>
</dbReference>
<protein>
    <recommendedName>
        <fullName evidence="4">Nematode cuticle collagen N-terminal domain-containing protein</fullName>
    </recommendedName>
</protein>
<feature type="compositionally biased region" description="Low complexity" evidence="2">
    <location>
        <begin position="194"/>
        <end position="205"/>
    </location>
</feature>
<feature type="compositionally biased region" description="Pro residues" evidence="2">
    <location>
        <begin position="139"/>
        <end position="148"/>
    </location>
</feature>
<feature type="region of interest" description="Disordered" evidence="2">
    <location>
        <begin position="69"/>
        <end position="205"/>
    </location>
</feature>
<dbReference type="SMART" id="SM01088">
    <property type="entry name" value="Col_cuticle_N"/>
    <property type="match status" value="1"/>
</dbReference>
<sequence length="205" mass="21897">MKVHQVTLIASTVSGVSLVACLLAILMIYSDVQKTWNQLDSEISTFRATTDDLWKDMMQLARKKRFRRQYDDKNEGDGGTRNDSTTVSFQFETTTNENYGSTRSYQYESLQTEATSAASPTTPTPSGSGNRCRIDSKCPPGPPGPKGPPGHKGEDGMPGMDGKPGADGMDIKQSKTTTGCFRCPAGPQGVPGALGRPGPRGLSGS</sequence>
<dbReference type="Proteomes" id="UP000270924">
    <property type="component" value="Unassembled WGS sequence"/>
</dbReference>
<name>A0A3P7FUA1_WUCBA</name>
<feature type="non-terminal residue" evidence="5">
    <location>
        <position position="205"/>
    </location>
</feature>
<keyword evidence="6" id="KW-1185">Reference proteome</keyword>
<dbReference type="InterPro" id="IPR002486">
    <property type="entry name" value="Col_cuticle_N"/>
</dbReference>
<keyword evidence="3" id="KW-0812">Transmembrane</keyword>
<accession>A0A3P7FUA1</accession>
<keyword evidence="3" id="KW-1133">Transmembrane helix</keyword>
<reference evidence="5 6" key="1">
    <citation type="submission" date="2018-11" db="EMBL/GenBank/DDBJ databases">
        <authorList>
            <consortium name="Pathogen Informatics"/>
        </authorList>
    </citation>
    <scope>NUCLEOTIDE SEQUENCE [LARGE SCALE GENOMIC DNA]</scope>
</reference>
<keyword evidence="3" id="KW-0472">Membrane</keyword>
<dbReference type="OrthoDB" id="8939548at2759"/>
<feature type="domain" description="Nematode cuticle collagen N-terminal" evidence="4">
    <location>
        <begin position="7"/>
        <end position="57"/>
    </location>
</feature>
<evidence type="ECO:0000256" key="2">
    <source>
        <dbReference type="SAM" id="MobiDB-lite"/>
    </source>
</evidence>
<proteinExistence type="predicted"/>
<dbReference type="PANTHER" id="PTHR24637">
    <property type="entry name" value="COLLAGEN"/>
    <property type="match status" value="1"/>
</dbReference>
<feature type="transmembrane region" description="Helical" evidence="3">
    <location>
        <begin position="6"/>
        <end position="29"/>
    </location>
</feature>
<feature type="compositionally biased region" description="Low complexity" evidence="2">
    <location>
        <begin position="114"/>
        <end position="126"/>
    </location>
</feature>
<dbReference type="PANTHER" id="PTHR24637:SF282">
    <property type="entry name" value="CUTICLE COLLAGEN SQT-1"/>
    <property type="match status" value="1"/>
</dbReference>
<dbReference type="InParanoid" id="A0A3P7FUA1"/>
<dbReference type="OMA" id="RIDSKCP"/>
<feature type="compositionally biased region" description="Basic and acidic residues" evidence="2">
    <location>
        <begin position="69"/>
        <end position="80"/>
    </location>
</feature>
<dbReference type="Pfam" id="PF01484">
    <property type="entry name" value="Col_cuticle_N"/>
    <property type="match status" value="1"/>
</dbReference>
<gene>
    <name evidence="5" type="ORF">WBA_LOCUS7664</name>
</gene>
<organism evidence="5 6">
    <name type="scientific">Wuchereria bancrofti</name>
    <dbReference type="NCBI Taxonomy" id="6293"/>
    <lineage>
        <taxon>Eukaryota</taxon>
        <taxon>Metazoa</taxon>
        <taxon>Ecdysozoa</taxon>
        <taxon>Nematoda</taxon>
        <taxon>Chromadorea</taxon>
        <taxon>Rhabditida</taxon>
        <taxon>Spirurina</taxon>
        <taxon>Spiruromorpha</taxon>
        <taxon>Filarioidea</taxon>
        <taxon>Onchocercidae</taxon>
        <taxon>Wuchereria</taxon>
    </lineage>
</organism>
<evidence type="ECO:0000256" key="1">
    <source>
        <dbReference type="ARBA" id="ARBA00022737"/>
    </source>
</evidence>
<keyword evidence="1" id="KW-0677">Repeat</keyword>
<dbReference type="GO" id="GO:0042302">
    <property type="term" value="F:structural constituent of cuticle"/>
    <property type="evidence" value="ECO:0007669"/>
    <property type="project" value="InterPro"/>
</dbReference>
<dbReference type="FunCoup" id="A0A3P7FUA1">
    <property type="interactions" value="113"/>
</dbReference>
<dbReference type="Gene3D" id="1.20.5.320">
    <property type="entry name" value="6-Phosphogluconate Dehydrogenase, domain 3"/>
    <property type="match status" value="1"/>
</dbReference>
<dbReference type="EMBL" id="UYWW01005648">
    <property type="protein sequence ID" value="VDM14278.1"/>
    <property type="molecule type" value="Genomic_DNA"/>
</dbReference>
<evidence type="ECO:0000313" key="6">
    <source>
        <dbReference type="Proteomes" id="UP000270924"/>
    </source>
</evidence>
<dbReference type="AlphaFoldDB" id="A0A3P7FUA1"/>
<feature type="compositionally biased region" description="Polar residues" evidence="2">
    <location>
        <begin position="81"/>
        <end position="113"/>
    </location>
</feature>
<evidence type="ECO:0000256" key="3">
    <source>
        <dbReference type="SAM" id="Phobius"/>
    </source>
</evidence>